<accession>A0A9P7L3B5</accession>
<keyword evidence="3" id="KW-1185">Reference proteome</keyword>
<reference evidence="2" key="1">
    <citation type="journal article" date="2020" name="bioRxiv">
        <title>Historical genomics reveals the evolutionary mechanisms behind multiple outbreaks of the host-specific coffee wilt pathogen Fusarium xylarioides.</title>
        <authorList>
            <person name="Peck D."/>
            <person name="Nowell R.W."/>
            <person name="Flood J."/>
            <person name="Ryan M.J."/>
            <person name="Barraclough T.G."/>
        </authorList>
    </citation>
    <scope>NUCLEOTIDE SEQUENCE</scope>
    <source>
        <strain evidence="2">IMI 127659i</strain>
    </source>
</reference>
<dbReference type="PANTHER" id="PTHR11365:SF2">
    <property type="entry name" value="5-OXOPROLINASE"/>
    <property type="match status" value="1"/>
</dbReference>
<organism evidence="2 3">
    <name type="scientific">Fusarium xylarioides</name>
    <dbReference type="NCBI Taxonomy" id="221167"/>
    <lineage>
        <taxon>Eukaryota</taxon>
        <taxon>Fungi</taxon>
        <taxon>Dikarya</taxon>
        <taxon>Ascomycota</taxon>
        <taxon>Pezizomycotina</taxon>
        <taxon>Sordariomycetes</taxon>
        <taxon>Hypocreomycetidae</taxon>
        <taxon>Hypocreales</taxon>
        <taxon>Nectriaceae</taxon>
        <taxon>Fusarium</taxon>
        <taxon>Fusarium fujikuroi species complex</taxon>
    </lineage>
</organism>
<sequence>MRYNGSDTALIILKPTDSEDYLTAFEERHRREFNFRLECDVLVDDVRIRMVVSSQARSEKSPAAQLKQLDLQTTQAKARLLETCLTIDLPSKASSSGSLSLSVIDPIKLTVFSHRFISITEQMGRNLQKATISTNIKQRLDFSYTLFSPDSGLVANTPHVPIHLGSIQFTVHFQYTKWKGNLKDRDVLVSNHPQSGGTHLPDITVITPVFDEPGGTNIVFYIASHGHHADIGGLLPGSMPPRLTELWQEGAAIKGTKLVKNGRFNEARMEELLSKIPGQYKGCSSALYLSNNLSNLQAQIMANCYRISLI</sequence>
<dbReference type="EMBL" id="JADFTT010000640">
    <property type="protein sequence ID" value="KAG5759596.1"/>
    <property type="molecule type" value="Genomic_DNA"/>
</dbReference>
<dbReference type="InterPro" id="IPR045079">
    <property type="entry name" value="Oxoprolinase-like"/>
</dbReference>
<dbReference type="GO" id="GO:0006749">
    <property type="term" value="P:glutathione metabolic process"/>
    <property type="evidence" value="ECO:0007669"/>
    <property type="project" value="TreeGrafter"/>
</dbReference>
<dbReference type="GO" id="GO:0005829">
    <property type="term" value="C:cytosol"/>
    <property type="evidence" value="ECO:0007669"/>
    <property type="project" value="TreeGrafter"/>
</dbReference>
<comment type="caution">
    <text evidence="2">The sequence shown here is derived from an EMBL/GenBank/DDBJ whole genome shotgun (WGS) entry which is preliminary data.</text>
</comment>
<dbReference type="Proteomes" id="UP000750502">
    <property type="component" value="Unassembled WGS sequence"/>
</dbReference>
<evidence type="ECO:0000259" key="1">
    <source>
        <dbReference type="Pfam" id="PF02538"/>
    </source>
</evidence>
<name>A0A9P7L3B5_9HYPO</name>
<dbReference type="Pfam" id="PF02538">
    <property type="entry name" value="Hydantoinase_B"/>
    <property type="match status" value="1"/>
</dbReference>
<dbReference type="GO" id="GO:0017168">
    <property type="term" value="F:5-oxoprolinase (ATP-hydrolyzing) activity"/>
    <property type="evidence" value="ECO:0007669"/>
    <property type="project" value="TreeGrafter"/>
</dbReference>
<dbReference type="InterPro" id="IPR003692">
    <property type="entry name" value="Hydantoinase_B"/>
</dbReference>
<proteinExistence type="predicted"/>
<evidence type="ECO:0000313" key="2">
    <source>
        <dbReference type="EMBL" id="KAG5759596.1"/>
    </source>
</evidence>
<gene>
    <name evidence="2" type="ORF">H9Q72_012279</name>
</gene>
<dbReference type="OrthoDB" id="5105584at2759"/>
<dbReference type="PANTHER" id="PTHR11365">
    <property type="entry name" value="5-OXOPROLINASE RELATED"/>
    <property type="match status" value="1"/>
</dbReference>
<reference evidence="2" key="2">
    <citation type="submission" date="2020-10" db="EMBL/GenBank/DDBJ databases">
        <authorList>
            <person name="Peck L.D."/>
            <person name="Nowell R.W."/>
            <person name="Flood J."/>
            <person name="Ryan M.J."/>
            <person name="Barraclough T.G."/>
        </authorList>
    </citation>
    <scope>NUCLEOTIDE SEQUENCE</scope>
    <source>
        <strain evidence="2">IMI 127659i</strain>
    </source>
</reference>
<feature type="domain" description="Hydantoinase B/oxoprolinase" evidence="1">
    <location>
        <begin position="105"/>
        <end position="303"/>
    </location>
</feature>
<dbReference type="AlphaFoldDB" id="A0A9P7L3B5"/>
<protein>
    <recommendedName>
        <fullName evidence="1">Hydantoinase B/oxoprolinase domain-containing protein</fullName>
    </recommendedName>
</protein>
<evidence type="ECO:0000313" key="3">
    <source>
        <dbReference type="Proteomes" id="UP000750502"/>
    </source>
</evidence>